<dbReference type="InterPro" id="IPR027417">
    <property type="entry name" value="P-loop_NTPase"/>
</dbReference>
<dbReference type="PANTHER" id="PTHR36978:SF4">
    <property type="entry name" value="P-LOOP CONTAINING NUCLEOSIDE TRIPHOSPHATE HYDROLASE PROTEIN"/>
    <property type="match status" value="1"/>
</dbReference>
<dbReference type="Pfam" id="PF17784">
    <property type="entry name" value="Sulfotransfer_4"/>
    <property type="match status" value="1"/>
</dbReference>
<dbReference type="OrthoDB" id="408152at2759"/>
<gene>
    <name evidence="2" type="ORF">RFI_27213</name>
</gene>
<accession>X6M8B8</accession>
<dbReference type="InterPro" id="IPR040632">
    <property type="entry name" value="Sulfotransfer_4"/>
</dbReference>
<comment type="caution">
    <text evidence="2">The sequence shown here is derived from an EMBL/GenBank/DDBJ whole genome shotgun (WGS) entry which is preliminary data.</text>
</comment>
<organism evidence="2 3">
    <name type="scientific">Reticulomyxa filosa</name>
    <dbReference type="NCBI Taxonomy" id="46433"/>
    <lineage>
        <taxon>Eukaryota</taxon>
        <taxon>Sar</taxon>
        <taxon>Rhizaria</taxon>
        <taxon>Retaria</taxon>
        <taxon>Foraminifera</taxon>
        <taxon>Monothalamids</taxon>
        <taxon>Reticulomyxidae</taxon>
        <taxon>Reticulomyxa</taxon>
    </lineage>
</organism>
<proteinExistence type="predicted"/>
<feature type="transmembrane region" description="Helical" evidence="1">
    <location>
        <begin position="251"/>
        <end position="271"/>
    </location>
</feature>
<dbReference type="Proteomes" id="UP000023152">
    <property type="component" value="Unassembled WGS sequence"/>
</dbReference>
<dbReference type="AlphaFoldDB" id="X6M8B8"/>
<dbReference type="EMBL" id="ASPP01023615">
    <property type="protein sequence ID" value="ETO10164.1"/>
    <property type="molecule type" value="Genomic_DNA"/>
</dbReference>
<reference evidence="2 3" key="1">
    <citation type="journal article" date="2013" name="Curr. Biol.">
        <title>The Genome of the Foraminiferan Reticulomyxa filosa.</title>
        <authorList>
            <person name="Glockner G."/>
            <person name="Hulsmann N."/>
            <person name="Schleicher M."/>
            <person name="Noegel A.A."/>
            <person name="Eichinger L."/>
            <person name="Gallinger C."/>
            <person name="Pawlowski J."/>
            <person name="Sierra R."/>
            <person name="Euteneuer U."/>
            <person name="Pillet L."/>
            <person name="Moustafa A."/>
            <person name="Platzer M."/>
            <person name="Groth M."/>
            <person name="Szafranski K."/>
            <person name="Schliwa M."/>
        </authorList>
    </citation>
    <scope>NUCLEOTIDE SEQUENCE [LARGE SCALE GENOMIC DNA]</scope>
</reference>
<evidence type="ECO:0008006" key="4">
    <source>
        <dbReference type="Google" id="ProtNLM"/>
    </source>
</evidence>
<dbReference type="Gene3D" id="3.40.50.300">
    <property type="entry name" value="P-loop containing nucleotide triphosphate hydrolases"/>
    <property type="match status" value="1"/>
</dbReference>
<dbReference type="SUPFAM" id="SSF52540">
    <property type="entry name" value="P-loop containing nucleoside triphosphate hydrolases"/>
    <property type="match status" value="1"/>
</dbReference>
<protein>
    <recommendedName>
        <fullName evidence="4">Sulfotransferase family protein</fullName>
    </recommendedName>
</protein>
<dbReference type="OMA" id="YPMLKKF"/>
<keyword evidence="1" id="KW-1133">Transmembrane helix</keyword>
<evidence type="ECO:0000313" key="3">
    <source>
        <dbReference type="Proteomes" id="UP000023152"/>
    </source>
</evidence>
<sequence length="277" mass="32624">MTNTVSDHELDIIGAGFGRTGTTSLKLALDTLGYKCYHIMETFSNLSDWDKWHDVSQLSKEERENWNWDLIYEPRKYTAALDSPTADYWELIRDYYNKKKEKKSSENTTHSRRVKVIVTIRDNPEIWYESMMKTVVPMSEQNNRWFPRLINTNFVDSIYAIHWNGTFEGRYKDKDFAIQKYWERIEEVKKKVPKEDLLIYNVKEGWEPLCRFLHKEIPTDPQTGSVIPFPVSNSTQEFETKIRFVKALNNIATITAIALAVGSVVGVAYYWRRKKLI</sequence>
<evidence type="ECO:0000256" key="1">
    <source>
        <dbReference type="SAM" id="Phobius"/>
    </source>
</evidence>
<keyword evidence="3" id="KW-1185">Reference proteome</keyword>
<evidence type="ECO:0000313" key="2">
    <source>
        <dbReference type="EMBL" id="ETO10164.1"/>
    </source>
</evidence>
<name>X6M8B8_RETFI</name>
<keyword evidence="1" id="KW-0812">Transmembrane</keyword>
<keyword evidence="1" id="KW-0472">Membrane</keyword>
<dbReference type="PANTHER" id="PTHR36978">
    <property type="entry name" value="P-LOOP CONTAINING NUCLEOTIDE TRIPHOSPHATE HYDROLASE"/>
    <property type="match status" value="1"/>
</dbReference>